<reference evidence="3 4" key="1">
    <citation type="submission" date="2016-10" db="EMBL/GenBank/DDBJ databases">
        <authorList>
            <person name="Varghese N."/>
            <person name="Submissions S."/>
        </authorList>
    </citation>
    <scope>NUCLEOTIDE SEQUENCE [LARGE SCALE GENOMIC DNA]</scope>
    <source>
        <strain evidence="3 4">DSM 21822</strain>
    </source>
</reference>
<dbReference type="EMBL" id="FOSL01000039">
    <property type="protein sequence ID" value="SFL14177.1"/>
    <property type="molecule type" value="Genomic_DNA"/>
</dbReference>
<dbReference type="CDD" id="cd03786">
    <property type="entry name" value="GTB_UDP-GlcNAc_2-Epimerase"/>
    <property type="match status" value="1"/>
</dbReference>
<proteinExistence type="inferred from homology"/>
<dbReference type="Pfam" id="PF02350">
    <property type="entry name" value="Epimerase_2"/>
    <property type="match status" value="1"/>
</dbReference>
<feature type="domain" description="UDP-N-acetylglucosamine 2-epimerase" evidence="2">
    <location>
        <begin position="34"/>
        <end position="367"/>
    </location>
</feature>
<dbReference type="InterPro" id="IPR029767">
    <property type="entry name" value="WecB-like"/>
</dbReference>
<dbReference type="RefSeq" id="WP_244621962.1">
    <property type="nucleotide sequence ID" value="NZ_BSPE01000010.1"/>
</dbReference>
<dbReference type="PANTHER" id="PTHR43174">
    <property type="entry name" value="UDP-N-ACETYLGLUCOSAMINE 2-EPIMERASE"/>
    <property type="match status" value="1"/>
</dbReference>
<organism evidence="3 4">
    <name type="scientific">Neomesorhizobium albiziae</name>
    <dbReference type="NCBI Taxonomy" id="335020"/>
    <lineage>
        <taxon>Bacteria</taxon>
        <taxon>Pseudomonadati</taxon>
        <taxon>Pseudomonadota</taxon>
        <taxon>Alphaproteobacteria</taxon>
        <taxon>Hyphomicrobiales</taxon>
        <taxon>Phyllobacteriaceae</taxon>
        <taxon>Neomesorhizobium</taxon>
    </lineage>
</organism>
<dbReference type="NCBIfam" id="TIGR00236">
    <property type="entry name" value="wecB"/>
    <property type="match status" value="1"/>
</dbReference>
<dbReference type="PANTHER" id="PTHR43174:SF1">
    <property type="entry name" value="UDP-N-ACETYLGLUCOSAMINE 2-EPIMERASE"/>
    <property type="match status" value="1"/>
</dbReference>
<dbReference type="SUPFAM" id="SSF53756">
    <property type="entry name" value="UDP-Glycosyltransferase/glycogen phosphorylase"/>
    <property type="match status" value="1"/>
</dbReference>
<protein>
    <submittedName>
        <fullName evidence="3">UDP-N-acetylglucosamine 2-epimerase (Non-hydrolysing)</fullName>
    </submittedName>
</protein>
<gene>
    <name evidence="3" type="ORF">SAMN04488498_13912</name>
</gene>
<evidence type="ECO:0000259" key="2">
    <source>
        <dbReference type="Pfam" id="PF02350"/>
    </source>
</evidence>
<dbReference type="AlphaFoldDB" id="A0A1I4FBD8"/>
<dbReference type="Gene3D" id="3.40.50.2000">
    <property type="entry name" value="Glycogen Phosphorylase B"/>
    <property type="match status" value="2"/>
</dbReference>
<keyword evidence="1" id="KW-0413">Isomerase</keyword>
<dbReference type="Proteomes" id="UP000323300">
    <property type="component" value="Unassembled WGS sequence"/>
</dbReference>
<evidence type="ECO:0000313" key="4">
    <source>
        <dbReference type="Proteomes" id="UP000323300"/>
    </source>
</evidence>
<evidence type="ECO:0000313" key="3">
    <source>
        <dbReference type="EMBL" id="SFL14177.1"/>
    </source>
</evidence>
<comment type="similarity">
    <text evidence="1">Belongs to the UDP-N-acetylglucosamine 2-epimerase family.</text>
</comment>
<dbReference type="InterPro" id="IPR003331">
    <property type="entry name" value="UDP_GlcNAc_Epimerase_2_dom"/>
</dbReference>
<name>A0A1I4FBD8_9HYPH</name>
<evidence type="ECO:0000256" key="1">
    <source>
        <dbReference type="RuleBase" id="RU003513"/>
    </source>
</evidence>
<accession>A0A1I4FBD8</accession>
<keyword evidence="4" id="KW-1185">Reference proteome</keyword>
<sequence length="384" mass="43191">MTDAPPRKLKVMVVFGTRPEIIRLSAVMNRLEDTVDMVTVHTGQNYDYELNEVFFKDLGLRKPNHFLEAAGETASETVGRVIIAADKVIRQEKPDALLLLGDTNSCIAALPARKNKVPVYHMEAGNRCFDFNVPEELNRRVVDHMSDFNLVYTEHARRHLLSEGLPHRRIYLTGSPMNEVLSTYRADIEASDVLARLDLAPRRYFIASFHREENVDNSGNLRQIVEAMNYLSETYAMPVIVSTHPRTRKRIGSAGSRLRLNQNVRYMKPFGFHDYNKLQMQALCAISDSGTISEESSMLGFPAITIRNALERPEAMDTGSIIITGLDRDTIIAGVEMAVADFEAGTFPPLPADYQVTNTSQRVVRLILGTAKLSARWHGLEKND</sequence>
<dbReference type="GO" id="GO:0016853">
    <property type="term" value="F:isomerase activity"/>
    <property type="evidence" value="ECO:0007669"/>
    <property type="project" value="UniProtKB-KW"/>
</dbReference>